<dbReference type="Gene3D" id="1.10.3210.10">
    <property type="entry name" value="Hypothetical protein af1432"/>
    <property type="match status" value="1"/>
</dbReference>
<evidence type="ECO:0000313" key="2">
    <source>
        <dbReference type="EMBL" id="GFG95617.1"/>
    </source>
</evidence>
<keyword evidence="3" id="KW-1185">Reference proteome</keyword>
<dbReference type="AlphaFoldDB" id="A0A7I9Z4H1"/>
<proteinExistence type="predicted"/>
<dbReference type="InterPro" id="IPR006674">
    <property type="entry name" value="HD_domain"/>
</dbReference>
<comment type="caution">
    <text evidence="2">The sequence shown here is derived from an EMBL/GenBank/DDBJ whole genome shotgun (WGS) entry which is preliminary data.</text>
</comment>
<dbReference type="EMBL" id="BLLA01000001">
    <property type="protein sequence ID" value="GFG95617.1"/>
    <property type="molecule type" value="Genomic_DNA"/>
</dbReference>
<dbReference type="Pfam" id="PF01966">
    <property type="entry name" value="HD"/>
    <property type="match status" value="1"/>
</dbReference>
<dbReference type="InterPro" id="IPR003607">
    <property type="entry name" value="HD/PDEase_dom"/>
</dbReference>
<gene>
    <name evidence="2" type="ORF">MTIM_14960</name>
</gene>
<protein>
    <submittedName>
        <fullName evidence="2">Metal-dependent phosphohydrolase, HD subdomain protein</fullName>
    </submittedName>
</protein>
<sequence length="181" mass="19559">MAVVSGMLAQRARREAETRLVGQLRRLAHVRGVATTAERLSRRFDAQTADSLVAAAWLHDIGYAPSLRRTGFHPLDGAEFARAAGFRELVASLVAFHTGAHAEAAERGLSGLAAFSDPPSDVLDVLTFCDLTTGPDGAPVSPRDRLIEVLGRYGPEDPVHRAVDAGRDELLAAVRRVRDWL</sequence>
<dbReference type="GO" id="GO:0016787">
    <property type="term" value="F:hydrolase activity"/>
    <property type="evidence" value="ECO:0007669"/>
    <property type="project" value="UniProtKB-KW"/>
</dbReference>
<keyword evidence="2" id="KW-0378">Hydrolase</keyword>
<name>A0A7I9Z4H1_9MYCO</name>
<accession>A0A7I9Z4H1</accession>
<reference evidence="2 3" key="1">
    <citation type="journal article" date="2019" name="Emerg. Microbes Infect.">
        <title>Comprehensive subspecies identification of 175 nontuberculous mycobacteria species based on 7547 genomic profiles.</title>
        <authorList>
            <person name="Matsumoto Y."/>
            <person name="Kinjo T."/>
            <person name="Motooka D."/>
            <person name="Nabeya D."/>
            <person name="Jung N."/>
            <person name="Uechi K."/>
            <person name="Horii T."/>
            <person name="Iida T."/>
            <person name="Fujita J."/>
            <person name="Nakamura S."/>
        </authorList>
    </citation>
    <scope>NUCLEOTIDE SEQUENCE [LARGE SCALE GENOMIC DNA]</scope>
    <source>
        <strain evidence="2 3">JCM 30726</strain>
    </source>
</reference>
<evidence type="ECO:0000259" key="1">
    <source>
        <dbReference type="Pfam" id="PF01966"/>
    </source>
</evidence>
<organism evidence="2 3">
    <name type="scientific">Mycobacterium timonense</name>
    <dbReference type="NCBI Taxonomy" id="701043"/>
    <lineage>
        <taxon>Bacteria</taxon>
        <taxon>Bacillati</taxon>
        <taxon>Actinomycetota</taxon>
        <taxon>Actinomycetes</taxon>
        <taxon>Mycobacteriales</taxon>
        <taxon>Mycobacteriaceae</taxon>
        <taxon>Mycobacterium</taxon>
        <taxon>Mycobacterium avium complex (MAC)</taxon>
    </lineage>
</organism>
<dbReference type="Proteomes" id="UP000465301">
    <property type="component" value="Unassembled WGS sequence"/>
</dbReference>
<feature type="domain" description="HD" evidence="1">
    <location>
        <begin position="26"/>
        <end position="146"/>
    </location>
</feature>
<dbReference type="CDD" id="cd00077">
    <property type="entry name" value="HDc"/>
    <property type="match status" value="1"/>
</dbReference>
<evidence type="ECO:0000313" key="3">
    <source>
        <dbReference type="Proteomes" id="UP000465301"/>
    </source>
</evidence>
<dbReference type="SUPFAM" id="SSF109604">
    <property type="entry name" value="HD-domain/PDEase-like"/>
    <property type="match status" value="1"/>
</dbReference>